<evidence type="ECO:0000256" key="11">
    <source>
        <dbReference type="ARBA" id="ARBA00023033"/>
    </source>
</evidence>
<evidence type="ECO:0000256" key="16">
    <source>
        <dbReference type="SAM" id="SignalP"/>
    </source>
</evidence>
<dbReference type="InterPro" id="IPR002402">
    <property type="entry name" value="Cyt_P450_E_grp-II"/>
</dbReference>
<evidence type="ECO:0000313" key="17">
    <source>
        <dbReference type="Proteomes" id="UP000504634"/>
    </source>
</evidence>
<evidence type="ECO:0000256" key="4">
    <source>
        <dbReference type="ARBA" id="ARBA00010617"/>
    </source>
</evidence>
<dbReference type="AlphaFoldDB" id="A0A6J2T1Y8"/>
<evidence type="ECO:0000256" key="1">
    <source>
        <dbReference type="ARBA" id="ARBA00001971"/>
    </source>
</evidence>
<keyword evidence="10 13" id="KW-0408">Iron</keyword>
<keyword evidence="8" id="KW-0492">Microsome</keyword>
<sequence length="510" mass="58606">MLSLVFILASLVAVAWQYVKHHYSYWQHIGFPYDKNSKIPFGCLGSVCRREKSMGMAVYDVYRRSKEKFLGVYMLFRPAVLVRDPELAGRVLAQDFASFHDRGVYVDEERDPFSGTIFALRGHSWRSMRLKLSPCFTSGKLKGMFSTTEDISNKMVGHLQALLPDEGSLEVDLKELMQTYAIDIIASTIFGLDINSFEQPDNKFKKLLHIFRRNTRIGAVFSIFIFLVPSVAQILFRLGFKNPIANALMQIVKETIEYREKHNIVRKDMLQLLMQLRNTGSIDENDNNWNFEKGDDCKIKSISLEAITAQLFIFYVAGQETTGSTAAFTLFELAQYPEHLSRLQKEVDETLKQNDGKITYDSLQKMQFLDLCIQETLRKYPGLPLLNRECTQDYVIPESKHVIKKGTPVAISLFGIHRDAEYFPEPEKYDPLRFSEETLNYNPQAFMPFGAGPRICIAQRMGRTNAKLAIVKVLQNYNIEVMSRRELQFENYSIALLPKGGVKVHMSKRN</sequence>
<keyword evidence="17" id="KW-1185">Reference proteome</keyword>
<evidence type="ECO:0000256" key="7">
    <source>
        <dbReference type="ARBA" id="ARBA00022824"/>
    </source>
</evidence>
<dbReference type="GO" id="GO:0004497">
    <property type="term" value="F:monooxygenase activity"/>
    <property type="evidence" value="ECO:0007669"/>
    <property type="project" value="UniProtKB-KW"/>
</dbReference>
<comment type="similarity">
    <text evidence="4 14">Belongs to the cytochrome P450 family.</text>
</comment>
<dbReference type="CTD" id="42682"/>
<feature type="chain" id="PRO_5026677049" evidence="16">
    <location>
        <begin position="18"/>
        <end position="510"/>
    </location>
</feature>
<dbReference type="GO" id="GO:0005789">
    <property type="term" value="C:endoplasmic reticulum membrane"/>
    <property type="evidence" value="ECO:0007669"/>
    <property type="project" value="UniProtKB-SubCell"/>
</dbReference>
<evidence type="ECO:0000256" key="14">
    <source>
        <dbReference type="RuleBase" id="RU000461"/>
    </source>
</evidence>
<feature type="signal peptide" evidence="16">
    <location>
        <begin position="1"/>
        <end position="17"/>
    </location>
</feature>
<evidence type="ECO:0000256" key="8">
    <source>
        <dbReference type="ARBA" id="ARBA00022848"/>
    </source>
</evidence>
<organism evidence="17 18">
    <name type="scientific">Drosophila lebanonensis</name>
    <name type="common">Fruit fly</name>
    <name type="synonym">Scaptodrosophila lebanonensis</name>
    <dbReference type="NCBI Taxonomy" id="7225"/>
    <lineage>
        <taxon>Eukaryota</taxon>
        <taxon>Metazoa</taxon>
        <taxon>Ecdysozoa</taxon>
        <taxon>Arthropoda</taxon>
        <taxon>Hexapoda</taxon>
        <taxon>Insecta</taxon>
        <taxon>Pterygota</taxon>
        <taxon>Neoptera</taxon>
        <taxon>Endopterygota</taxon>
        <taxon>Diptera</taxon>
        <taxon>Brachycera</taxon>
        <taxon>Muscomorpha</taxon>
        <taxon>Ephydroidea</taxon>
        <taxon>Drosophilidae</taxon>
        <taxon>Scaptodrosophila</taxon>
    </lineage>
</organism>
<dbReference type="PRINTS" id="PR00464">
    <property type="entry name" value="EP450II"/>
</dbReference>
<keyword evidence="15" id="KW-0812">Transmembrane</keyword>
<accession>A0A6J2T1Y8</accession>
<evidence type="ECO:0000313" key="18">
    <source>
        <dbReference type="RefSeq" id="XP_030369208.1"/>
    </source>
</evidence>
<dbReference type="RefSeq" id="XP_030369208.1">
    <property type="nucleotide sequence ID" value="XM_030513348.1"/>
</dbReference>
<gene>
    <name evidence="18" type="primary">LOC115620211</name>
</gene>
<dbReference type="InterPro" id="IPR050476">
    <property type="entry name" value="Insect_CytP450_Detox"/>
</dbReference>
<dbReference type="InterPro" id="IPR017972">
    <property type="entry name" value="Cyt_P450_CS"/>
</dbReference>
<dbReference type="Gene3D" id="1.10.630.10">
    <property type="entry name" value="Cytochrome P450"/>
    <property type="match status" value="1"/>
</dbReference>
<keyword evidence="9 14" id="KW-0560">Oxidoreductase</keyword>
<keyword evidence="7" id="KW-0256">Endoplasmic reticulum</keyword>
<feature type="binding site" description="axial binding residue" evidence="13">
    <location>
        <position position="456"/>
    </location>
    <ligand>
        <name>heme</name>
        <dbReference type="ChEBI" id="CHEBI:30413"/>
    </ligand>
    <ligandPart>
        <name>Fe</name>
        <dbReference type="ChEBI" id="CHEBI:18248"/>
    </ligandPart>
</feature>
<dbReference type="Pfam" id="PF00067">
    <property type="entry name" value="p450"/>
    <property type="match status" value="1"/>
</dbReference>
<dbReference type="GeneID" id="115620211"/>
<keyword evidence="11 14" id="KW-0503">Monooxygenase</keyword>
<keyword evidence="6 13" id="KW-0479">Metal-binding</keyword>
<evidence type="ECO:0000256" key="13">
    <source>
        <dbReference type="PIRSR" id="PIRSR602402-1"/>
    </source>
</evidence>
<dbReference type="SUPFAM" id="SSF48264">
    <property type="entry name" value="Cytochrome P450"/>
    <property type="match status" value="1"/>
</dbReference>
<dbReference type="InterPro" id="IPR036396">
    <property type="entry name" value="Cyt_P450_sf"/>
</dbReference>
<protein>
    <submittedName>
        <fullName evidence="18">Probable cytochrome P450 6d4</fullName>
    </submittedName>
</protein>
<keyword evidence="12 15" id="KW-0472">Membrane</keyword>
<dbReference type="InterPro" id="IPR001128">
    <property type="entry name" value="Cyt_P450"/>
</dbReference>
<name>A0A6J2T1Y8_DROLE</name>
<evidence type="ECO:0000256" key="5">
    <source>
        <dbReference type="ARBA" id="ARBA00022617"/>
    </source>
</evidence>
<proteinExistence type="inferred from homology"/>
<keyword evidence="5 13" id="KW-0349">Heme</keyword>
<evidence type="ECO:0000256" key="9">
    <source>
        <dbReference type="ARBA" id="ARBA00023002"/>
    </source>
</evidence>
<dbReference type="GO" id="GO:0016705">
    <property type="term" value="F:oxidoreductase activity, acting on paired donors, with incorporation or reduction of molecular oxygen"/>
    <property type="evidence" value="ECO:0007669"/>
    <property type="project" value="InterPro"/>
</dbReference>
<evidence type="ECO:0000256" key="12">
    <source>
        <dbReference type="ARBA" id="ARBA00023136"/>
    </source>
</evidence>
<keyword evidence="16" id="KW-0732">Signal</keyword>
<dbReference type="CDD" id="cd11056">
    <property type="entry name" value="CYP6-like"/>
    <property type="match status" value="1"/>
</dbReference>
<dbReference type="Proteomes" id="UP000504634">
    <property type="component" value="Unplaced"/>
</dbReference>
<comment type="subcellular location">
    <subcellularLocation>
        <location evidence="3">Endoplasmic reticulum membrane</location>
        <topology evidence="3">Peripheral membrane protein</topology>
    </subcellularLocation>
    <subcellularLocation>
        <location evidence="2">Microsome membrane</location>
        <topology evidence="2">Peripheral membrane protein</topology>
    </subcellularLocation>
</comment>
<evidence type="ECO:0000256" key="15">
    <source>
        <dbReference type="SAM" id="Phobius"/>
    </source>
</evidence>
<dbReference type="PANTHER" id="PTHR24292:SF93">
    <property type="entry name" value="CYTOCHROME P450 310A1-RELATED"/>
    <property type="match status" value="1"/>
</dbReference>
<dbReference type="GO" id="GO:0005506">
    <property type="term" value="F:iron ion binding"/>
    <property type="evidence" value="ECO:0007669"/>
    <property type="project" value="InterPro"/>
</dbReference>
<evidence type="ECO:0000256" key="10">
    <source>
        <dbReference type="ARBA" id="ARBA00023004"/>
    </source>
</evidence>
<dbReference type="PROSITE" id="PS00086">
    <property type="entry name" value="CYTOCHROME_P450"/>
    <property type="match status" value="1"/>
</dbReference>
<comment type="cofactor">
    <cofactor evidence="1 13">
        <name>heme</name>
        <dbReference type="ChEBI" id="CHEBI:30413"/>
    </cofactor>
</comment>
<dbReference type="FunFam" id="1.10.630.10:FF:000042">
    <property type="entry name" value="Cytochrome P450"/>
    <property type="match status" value="1"/>
</dbReference>
<dbReference type="PRINTS" id="PR00385">
    <property type="entry name" value="P450"/>
</dbReference>
<dbReference type="PANTHER" id="PTHR24292">
    <property type="entry name" value="CYTOCHROME P450"/>
    <property type="match status" value="1"/>
</dbReference>
<evidence type="ECO:0000256" key="2">
    <source>
        <dbReference type="ARBA" id="ARBA00004174"/>
    </source>
</evidence>
<feature type="transmembrane region" description="Helical" evidence="15">
    <location>
        <begin position="217"/>
        <end position="240"/>
    </location>
</feature>
<dbReference type="GO" id="GO:0020037">
    <property type="term" value="F:heme binding"/>
    <property type="evidence" value="ECO:0007669"/>
    <property type="project" value="InterPro"/>
</dbReference>
<evidence type="ECO:0000256" key="3">
    <source>
        <dbReference type="ARBA" id="ARBA00004406"/>
    </source>
</evidence>
<evidence type="ECO:0000256" key="6">
    <source>
        <dbReference type="ARBA" id="ARBA00022723"/>
    </source>
</evidence>
<reference evidence="18" key="1">
    <citation type="submission" date="2025-08" db="UniProtKB">
        <authorList>
            <consortium name="RefSeq"/>
        </authorList>
    </citation>
    <scope>IDENTIFICATION</scope>
    <source>
        <strain evidence="18">11010-0011.00</strain>
        <tissue evidence="18">Whole body</tissue>
    </source>
</reference>
<keyword evidence="15" id="KW-1133">Transmembrane helix</keyword>
<dbReference type="OrthoDB" id="2789670at2759"/>